<evidence type="ECO:0000313" key="4">
    <source>
        <dbReference type="EMBL" id="GHJ86059.1"/>
    </source>
</evidence>
<reference evidence="4" key="1">
    <citation type="submission" date="2020-07" db="EMBL/GenBank/DDBJ databases">
        <title>Draft Genome Sequence of a Deep-Sea Yeast, Naganishia (Cryptococcus) liquefaciens strain N6.</title>
        <authorList>
            <person name="Han Y.W."/>
            <person name="Kajitani R."/>
            <person name="Morimoto H."/>
            <person name="Parhat M."/>
            <person name="Tsubouchi H."/>
            <person name="Bakenova O."/>
            <person name="Ogata M."/>
            <person name="Argunhan B."/>
            <person name="Aoki R."/>
            <person name="Kajiwara S."/>
            <person name="Itoh T."/>
            <person name="Iwasaki H."/>
        </authorList>
    </citation>
    <scope>NUCLEOTIDE SEQUENCE</scope>
    <source>
        <strain evidence="4">N6</strain>
    </source>
</reference>
<dbReference type="OrthoDB" id="2593979at2759"/>
<comment type="similarity">
    <text evidence="1">Belongs to the BTG family.</text>
</comment>
<dbReference type="InterPro" id="IPR002087">
    <property type="entry name" value="Anti_prolifrtn"/>
</dbReference>
<feature type="compositionally biased region" description="Basic and acidic residues" evidence="2">
    <location>
        <begin position="511"/>
        <end position="523"/>
    </location>
</feature>
<feature type="compositionally biased region" description="Polar residues" evidence="2">
    <location>
        <begin position="448"/>
        <end position="471"/>
    </location>
</feature>
<feature type="compositionally biased region" description="Polar residues" evidence="2">
    <location>
        <begin position="183"/>
        <end position="193"/>
    </location>
</feature>
<sequence length="841" mass="87697">MDTATLDPFSQQDLTLGTTLTHLCTFLTRNLGKHYGTQTIARLHDRIRHHLTPRLAPTWDPLNPSSGCGTRSLIAMPGRFPTPLVDAALEVGVDPVVWAKEMNESGEWQLWIDPGSICWRDGGWVWVEDGYERERVYKQTLHTIWQTPIVPFNTDDTVVPNSALSTPRSVSSPFPMRAHSATAALQKQSAQRSQHPQLTTQTAPTQAIRAPAVFRIPMAPFPYPASTAPTLPTKQLGSLSLRDGNDATVFDSFDTSGRAFPRKSGSLPSDGHPGRGVIGMGFGQGFGEGSIGSGLLEGGAPLTKRATAKTQLNLPSKSALSAGIGAGPPVKRSPLTPTTTVSVTTSSHIPPPPFGSGIPGQPGSGMPTSVSHPSKLPLQQNQGLHVPVKRHHLKNWTEAEPNRLVARSKGKTANKAVARSKDEERPNPTSAVSGPPGKAESYSALGRASSSALNAAETASQRKSSAISSCASGADADTERDTSIDDSDEVGNTSEALIFADCVNVGPSSKDISERHNSPEIARKIVNPSPISTQTDSEPARKSPTHTRTTSPSAVALGSSSGEPRQASNSGIRVPTSATAAPNPYSVQGYDGGNVGVLGGGVKLGSVAGSSQTQNRSPNTGNRAVSGQNATGRASGLARSVSGSSAFGTTASESETTIGSGSENGKIALGSDSKKRRGRILQTRSPDTSQPRMRETVPTQHAASYRWSPMNPSRMHVPPVPGVATGAMGIPMLGGGIAGQPGSMGFPIGPGAPNGYNQVYAAGNQGWAPMTVGGLGLPLSSPEAKTTTASFAVPGVKTFVPAATFAAEGLHAQPSRPQFPVFRPQSRTVETPAVGQRHSST</sequence>
<name>A0A8H3TTS0_9TREE</name>
<dbReference type="InterPro" id="IPR036054">
    <property type="entry name" value="BTG-like_sf"/>
</dbReference>
<evidence type="ECO:0000313" key="5">
    <source>
        <dbReference type="Proteomes" id="UP000620104"/>
    </source>
</evidence>
<feature type="region of interest" description="Disordered" evidence="2">
    <location>
        <begin position="607"/>
        <end position="700"/>
    </location>
</feature>
<dbReference type="GO" id="GO:0005634">
    <property type="term" value="C:nucleus"/>
    <property type="evidence" value="ECO:0007669"/>
    <property type="project" value="TreeGrafter"/>
</dbReference>
<feature type="region of interest" description="Disordered" evidence="2">
    <location>
        <begin position="392"/>
        <end position="490"/>
    </location>
</feature>
<feature type="compositionally biased region" description="Low complexity" evidence="2">
    <location>
        <begin position="194"/>
        <end position="203"/>
    </location>
</feature>
<dbReference type="PANTHER" id="PTHR22978:SF22">
    <property type="entry name" value="BTG FAMILY PROTEIN"/>
    <property type="match status" value="1"/>
</dbReference>
<dbReference type="PANTHER" id="PTHR22978">
    <property type="entry name" value="B-CELL TRANSLOCATION GENE"/>
    <property type="match status" value="1"/>
</dbReference>
<organism evidence="4 5">
    <name type="scientific">Naganishia liquefaciens</name>
    <dbReference type="NCBI Taxonomy" id="104408"/>
    <lineage>
        <taxon>Eukaryota</taxon>
        <taxon>Fungi</taxon>
        <taxon>Dikarya</taxon>
        <taxon>Basidiomycota</taxon>
        <taxon>Agaricomycotina</taxon>
        <taxon>Tremellomycetes</taxon>
        <taxon>Filobasidiales</taxon>
        <taxon>Filobasidiaceae</taxon>
        <taxon>Naganishia</taxon>
    </lineage>
</organism>
<evidence type="ECO:0000259" key="3">
    <source>
        <dbReference type="Pfam" id="PF07742"/>
    </source>
</evidence>
<dbReference type="Pfam" id="PF07742">
    <property type="entry name" value="BTG"/>
    <property type="match status" value="1"/>
</dbReference>
<feature type="compositionally biased region" description="Polar residues" evidence="2">
    <location>
        <begin position="546"/>
        <end position="580"/>
    </location>
</feature>
<accession>A0A8H3TTS0</accession>
<comment type="caution">
    <text evidence="4">The sequence shown here is derived from an EMBL/GenBank/DDBJ whole genome shotgun (WGS) entry which is preliminary data.</text>
</comment>
<dbReference type="EMBL" id="BLZA01000017">
    <property type="protein sequence ID" value="GHJ86059.1"/>
    <property type="molecule type" value="Genomic_DNA"/>
</dbReference>
<gene>
    <name evidence="4" type="ORF">NliqN6_2461</name>
</gene>
<feature type="region of interest" description="Disordered" evidence="2">
    <location>
        <begin position="814"/>
        <end position="841"/>
    </location>
</feature>
<proteinExistence type="inferred from homology"/>
<feature type="compositionally biased region" description="Polar residues" evidence="2">
    <location>
        <begin position="682"/>
        <end position="700"/>
    </location>
</feature>
<feature type="region of interest" description="Disordered" evidence="2">
    <location>
        <begin position="325"/>
        <end position="377"/>
    </location>
</feature>
<feature type="compositionally biased region" description="Low complexity" evidence="2">
    <location>
        <begin position="333"/>
        <end position="348"/>
    </location>
</feature>
<dbReference type="Gene3D" id="3.90.640.90">
    <property type="entry name" value="Anti-proliferative protein, N-terminal domain"/>
    <property type="match status" value="1"/>
</dbReference>
<evidence type="ECO:0000256" key="1">
    <source>
        <dbReference type="ARBA" id="ARBA00007989"/>
    </source>
</evidence>
<evidence type="ECO:0000256" key="2">
    <source>
        <dbReference type="SAM" id="MobiDB-lite"/>
    </source>
</evidence>
<protein>
    <recommendedName>
        <fullName evidence="3">Anti-proliferative protein domain-containing protein</fullName>
    </recommendedName>
</protein>
<feature type="compositionally biased region" description="Polar residues" evidence="2">
    <location>
        <begin position="368"/>
        <end position="377"/>
    </location>
</feature>
<dbReference type="SUPFAM" id="SSF160696">
    <property type="entry name" value="BTG domain-like"/>
    <property type="match status" value="1"/>
</dbReference>
<dbReference type="Proteomes" id="UP000620104">
    <property type="component" value="Unassembled WGS sequence"/>
</dbReference>
<dbReference type="GO" id="GO:0005737">
    <property type="term" value="C:cytoplasm"/>
    <property type="evidence" value="ECO:0007669"/>
    <property type="project" value="TreeGrafter"/>
</dbReference>
<dbReference type="InterPro" id="IPR033332">
    <property type="entry name" value="BTG"/>
</dbReference>
<feature type="region of interest" description="Disordered" evidence="2">
    <location>
        <begin position="506"/>
        <end position="585"/>
    </location>
</feature>
<feature type="compositionally biased region" description="Polar residues" evidence="2">
    <location>
        <begin position="610"/>
        <end position="632"/>
    </location>
</feature>
<feature type="region of interest" description="Disordered" evidence="2">
    <location>
        <begin position="181"/>
        <end position="203"/>
    </location>
</feature>
<feature type="compositionally biased region" description="Low complexity" evidence="2">
    <location>
        <begin position="648"/>
        <end position="665"/>
    </location>
</feature>
<feature type="domain" description="Anti-proliferative protein" evidence="3">
    <location>
        <begin position="22"/>
        <end position="122"/>
    </location>
</feature>
<keyword evidence="5" id="KW-1185">Reference proteome</keyword>
<dbReference type="AlphaFoldDB" id="A0A8H3TTS0"/>